<organism evidence="1 2">
    <name type="scientific">Flavisolibacter ginsenosidimutans</name>
    <dbReference type="NCBI Taxonomy" id="661481"/>
    <lineage>
        <taxon>Bacteria</taxon>
        <taxon>Pseudomonadati</taxon>
        <taxon>Bacteroidota</taxon>
        <taxon>Chitinophagia</taxon>
        <taxon>Chitinophagales</taxon>
        <taxon>Chitinophagaceae</taxon>
        <taxon>Flavisolibacter</taxon>
    </lineage>
</organism>
<proteinExistence type="predicted"/>
<dbReference type="OrthoDB" id="9796022at2"/>
<name>A0A5B8UK37_9BACT</name>
<protein>
    <submittedName>
        <fullName evidence="1">DUF4406 domain-containing protein</fullName>
    </submittedName>
</protein>
<gene>
    <name evidence="1" type="ORF">FSB75_13785</name>
</gene>
<sequence length="130" mass="14083">MNAKKSLMILVAGPYRSGTNDDPQKIAANVKAMTDTALEIYRMGHLPVLGEWFALPLIEAAGSKETGDEIFNEIFHPVAVQLIDHCDAVLRIGGASSGADEMIKTGKEKGKTIFSSKEEIPRLKEENALA</sequence>
<reference evidence="1 2" key="1">
    <citation type="journal article" date="2015" name="Int. J. Syst. Evol. Microbiol.">
        <title>Flavisolibacter ginsenosidimutans sp. nov., with ginsenoside-converting activity isolated from soil used for cultivating ginseng.</title>
        <authorList>
            <person name="Zhao Y."/>
            <person name="Liu Q."/>
            <person name="Kang M.S."/>
            <person name="Jin F."/>
            <person name="Yu H."/>
            <person name="Im W.T."/>
        </authorList>
    </citation>
    <scope>NUCLEOTIDE SEQUENCE [LARGE SCALE GENOMIC DNA]</scope>
    <source>
        <strain evidence="1 2">Gsoil 636</strain>
    </source>
</reference>
<evidence type="ECO:0000313" key="2">
    <source>
        <dbReference type="Proteomes" id="UP000321204"/>
    </source>
</evidence>
<accession>A0A5B8UK37</accession>
<dbReference type="EMBL" id="CP042433">
    <property type="protein sequence ID" value="QEC56923.1"/>
    <property type="molecule type" value="Genomic_DNA"/>
</dbReference>
<keyword evidence="2" id="KW-1185">Reference proteome</keyword>
<dbReference type="KEGG" id="fgg:FSB75_13785"/>
<dbReference type="Proteomes" id="UP000321204">
    <property type="component" value="Chromosome"/>
</dbReference>
<dbReference type="AlphaFoldDB" id="A0A5B8UK37"/>
<evidence type="ECO:0000313" key="1">
    <source>
        <dbReference type="EMBL" id="QEC56923.1"/>
    </source>
</evidence>
<dbReference type="RefSeq" id="WP_146788625.1">
    <property type="nucleotide sequence ID" value="NZ_BAABIO010000003.1"/>
</dbReference>
<dbReference type="Gene3D" id="3.40.50.10400">
    <property type="entry name" value="Hypothetical protein PA1492"/>
    <property type="match status" value="1"/>
</dbReference>